<evidence type="ECO:0000313" key="4">
    <source>
        <dbReference type="Proteomes" id="UP000775547"/>
    </source>
</evidence>
<keyword evidence="4" id="KW-1185">Reference proteome</keyword>
<feature type="compositionally biased region" description="Basic and acidic residues" evidence="1">
    <location>
        <begin position="217"/>
        <end position="232"/>
    </location>
</feature>
<dbReference type="OrthoDB" id="3345311at2759"/>
<dbReference type="Pfam" id="PF09747">
    <property type="entry name" value="CCD97-like_C"/>
    <property type="match status" value="1"/>
</dbReference>
<name>A0A9P7GE45_9AGAR</name>
<dbReference type="Proteomes" id="UP000775547">
    <property type="component" value="Unassembled WGS sequence"/>
</dbReference>
<feature type="compositionally biased region" description="Acidic residues" evidence="1">
    <location>
        <begin position="157"/>
        <end position="180"/>
    </location>
</feature>
<feature type="region of interest" description="Disordered" evidence="1">
    <location>
        <begin position="153"/>
        <end position="184"/>
    </location>
</feature>
<feature type="region of interest" description="Disordered" evidence="1">
    <location>
        <begin position="211"/>
        <end position="232"/>
    </location>
</feature>
<dbReference type="EMBL" id="JABCKV010000001">
    <property type="protein sequence ID" value="KAG5648917.1"/>
    <property type="molecule type" value="Genomic_DNA"/>
</dbReference>
<gene>
    <name evidence="3" type="ORF">DXG03_000266</name>
</gene>
<reference evidence="3" key="2">
    <citation type="submission" date="2021-10" db="EMBL/GenBank/DDBJ databases">
        <title>Phylogenomics reveals ancestral predisposition of the termite-cultivated fungus Termitomyces towards a domesticated lifestyle.</title>
        <authorList>
            <person name="Auxier B."/>
            <person name="Grum-Grzhimaylo A."/>
            <person name="Cardenas M.E."/>
            <person name="Lodge J.D."/>
            <person name="Laessoe T."/>
            <person name="Pedersen O."/>
            <person name="Smith M.E."/>
            <person name="Kuyper T.W."/>
            <person name="Franco-Molano E.A."/>
            <person name="Baroni T.J."/>
            <person name="Aanen D.K."/>
        </authorList>
    </citation>
    <scope>NUCLEOTIDE SEQUENCE</scope>
    <source>
        <strain evidence="3">AP01</strain>
        <tissue evidence="3">Mycelium</tissue>
    </source>
</reference>
<feature type="domain" description="CCD97-like C-terminal" evidence="2">
    <location>
        <begin position="142"/>
        <end position="229"/>
    </location>
</feature>
<evidence type="ECO:0000313" key="3">
    <source>
        <dbReference type="EMBL" id="KAG5648917.1"/>
    </source>
</evidence>
<proteinExistence type="predicted"/>
<dbReference type="InterPro" id="IPR040233">
    <property type="entry name" value="CCD97-like_C"/>
</dbReference>
<dbReference type="AlphaFoldDB" id="A0A9P7GE45"/>
<evidence type="ECO:0000259" key="2">
    <source>
        <dbReference type="Pfam" id="PF09747"/>
    </source>
</evidence>
<comment type="caution">
    <text evidence="3">The sequence shown here is derived from an EMBL/GenBank/DDBJ whole genome shotgun (WGS) entry which is preliminary data.</text>
</comment>
<protein>
    <recommendedName>
        <fullName evidence="2">CCD97-like C-terminal domain-containing protein</fullName>
    </recommendedName>
</protein>
<sequence>MSSTALFNKSLSLLYLGLPNDYVPSPYTDPIPFLTKHLTQLPPHLLLHFSYITSAKQRTVLPVIRNRRLEYANGNPPELRFSAASSEWPNLWQGPRRERWGLQEGTEEKAWAESGFLGGSTKHVGKLGGLLGGYEEEREAERIRTLRRERAAAEQFIPEEDESSDEDVSAEDADVEEESPEEAKASFERLIRERLIYGLLEDFDYDKVDWDESLDKDDDREAENRWFDDNDE</sequence>
<reference evidence="3" key="1">
    <citation type="submission" date="2020-07" db="EMBL/GenBank/DDBJ databases">
        <authorList>
            <person name="Nieuwenhuis M."/>
            <person name="Van De Peppel L.J.J."/>
        </authorList>
    </citation>
    <scope>NUCLEOTIDE SEQUENCE</scope>
    <source>
        <strain evidence="3">AP01</strain>
        <tissue evidence="3">Mycelium</tissue>
    </source>
</reference>
<accession>A0A9P7GE45</accession>
<organism evidence="3 4">
    <name type="scientific">Asterophora parasitica</name>
    <dbReference type="NCBI Taxonomy" id="117018"/>
    <lineage>
        <taxon>Eukaryota</taxon>
        <taxon>Fungi</taxon>
        <taxon>Dikarya</taxon>
        <taxon>Basidiomycota</taxon>
        <taxon>Agaricomycotina</taxon>
        <taxon>Agaricomycetes</taxon>
        <taxon>Agaricomycetidae</taxon>
        <taxon>Agaricales</taxon>
        <taxon>Tricholomatineae</taxon>
        <taxon>Lyophyllaceae</taxon>
        <taxon>Asterophora</taxon>
    </lineage>
</organism>
<evidence type="ECO:0000256" key="1">
    <source>
        <dbReference type="SAM" id="MobiDB-lite"/>
    </source>
</evidence>